<name>A0ABR2A247_9ROSI</name>
<comment type="caution">
    <text evidence="1">The sequence shown here is derived from an EMBL/GenBank/DDBJ whole genome shotgun (WGS) entry which is preliminary data.</text>
</comment>
<organism evidence="1 2">
    <name type="scientific">Hibiscus sabdariffa</name>
    <name type="common">roselle</name>
    <dbReference type="NCBI Taxonomy" id="183260"/>
    <lineage>
        <taxon>Eukaryota</taxon>
        <taxon>Viridiplantae</taxon>
        <taxon>Streptophyta</taxon>
        <taxon>Embryophyta</taxon>
        <taxon>Tracheophyta</taxon>
        <taxon>Spermatophyta</taxon>
        <taxon>Magnoliopsida</taxon>
        <taxon>eudicotyledons</taxon>
        <taxon>Gunneridae</taxon>
        <taxon>Pentapetalae</taxon>
        <taxon>rosids</taxon>
        <taxon>malvids</taxon>
        <taxon>Malvales</taxon>
        <taxon>Malvaceae</taxon>
        <taxon>Malvoideae</taxon>
        <taxon>Hibiscus</taxon>
    </lineage>
</organism>
<reference evidence="1 2" key="1">
    <citation type="journal article" date="2024" name="G3 (Bethesda)">
        <title>Genome assembly of Hibiscus sabdariffa L. provides insights into metabolisms of medicinal natural products.</title>
        <authorList>
            <person name="Kim T."/>
        </authorList>
    </citation>
    <scope>NUCLEOTIDE SEQUENCE [LARGE SCALE GENOMIC DNA]</scope>
    <source>
        <strain evidence="1">TK-2024</strain>
        <tissue evidence="1">Old leaves</tissue>
    </source>
</reference>
<sequence>MAWGKEQGLVSVELGACGGGMAHWRWELDKVSVELRVEGLWVTLREVVGGSVNCVEQLKMMKRMVIA</sequence>
<gene>
    <name evidence="1" type="ORF">V6N11_084448</name>
</gene>
<keyword evidence="2" id="KW-1185">Reference proteome</keyword>
<evidence type="ECO:0000313" key="2">
    <source>
        <dbReference type="Proteomes" id="UP001396334"/>
    </source>
</evidence>
<dbReference type="Proteomes" id="UP001396334">
    <property type="component" value="Unassembled WGS sequence"/>
</dbReference>
<evidence type="ECO:0000313" key="1">
    <source>
        <dbReference type="EMBL" id="KAK8487102.1"/>
    </source>
</evidence>
<dbReference type="EMBL" id="JBBPBN010000408">
    <property type="protein sequence ID" value="KAK8487102.1"/>
    <property type="molecule type" value="Genomic_DNA"/>
</dbReference>
<proteinExistence type="predicted"/>
<protein>
    <submittedName>
        <fullName evidence="1">Uncharacterized protein</fullName>
    </submittedName>
</protein>
<accession>A0ABR2A247</accession>